<sequence length="351" mass="39401">MNCQLLMIDLGRNQLQGPVPRSLANCAMLECLVLQNNQIEDTFPSWLGALPKLELLILGSNKFYGEIGDPKNNSMFPKLRIIDLSCNDFSGHLPIEYIHNWNGMKMIYRENLTYMHAVPQIRFQLRAGPTTHEAQIWTWGFTYEYSMKVVSKGTRRLYEKIQSTLVVVDLSNNTFVGDIPESLGSLSGLQSLNISNNKFTGVVPSSLAKLTELEALDLSQNLLSGQIPWQLTQLTFLSILNVSHNQLTGPIPRGEQFDTFDNSSYDGNLGLCGVPLSKSCRNPMTSPPPLPIFRGRDLEFSRGIYWMVIALGYGSGLVVGLVIGTTLTRRYHERFVDTFGRGKKFQKKTKS</sequence>
<protein>
    <submittedName>
        <fullName evidence="1">Uncharacterized protein</fullName>
    </submittedName>
</protein>
<comment type="caution">
    <text evidence="1">The sequence shown here is derived from an EMBL/GenBank/DDBJ whole genome shotgun (WGS) entry which is preliminary data.</text>
</comment>
<dbReference type="EMBL" id="CM046389">
    <property type="protein sequence ID" value="KAI8566140.1"/>
    <property type="molecule type" value="Genomic_DNA"/>
</dbReference>
<organism evidence="1 2">
    <name type="scientific">Rhododendron molle</name>
    <name type="common">Chinese azalea</name>
    <name type="synonym">Azalea mollis</name>
    <dbReference type="NCBI Taxonomy" id="49168"/>
    <lineage>
        <taxon>Eukaryota</taxon>
        <taxon>Viridiplantae</taxon>
        <taxon>Streptophyta</taxon>
        <taxon>Embryophyta</taxon>
        <taxon>Tracheophyta</taxon>
        <taxon>Spermatophyta</taxon>
        <taxon>Magnoliopsida</taxon>
        <taxon>eudicotyledons</taxon>
        <taxon>Gunneridae</taxon>
        <taxon>Pentapetalae</taxon>
        <taxon>asterids</taxon>
        <taxon>Ericales</taxon>
        <taxon>Ericaceae</taxon>
        <taxon>Ericoideae</taxon>
        <taxon>Rhodoreae</taxon>
        <taxon>Rhododendron</taxon>
    </lineage>
</organism>
<reference evidence="1" key="1">
    <citation type="submission" date="2022-02" db="EMBL/GenBank/DDBJ databases">
        <title>Plant Genome Project.</title>
        <authorList>
            <person name="Zhang R.-G."/>
        </authorList>
    </citation>
    <scope>NUCLEOTIDE SEQUENCE</scope>
    <source>
        <strain evidence="1">AT1</strain>
    </source>
</reference>
<accession>A0ACC0PKT9</accession>
<name>A0ACC0PKT9_RHOML</name>
<proteinExistence type="predicted"/>
<keyword evidence="2" id="KW-1185">Reference proteome</keyword>
<dbReference type="Proteomes" id="UP001062846">
    <property type="component" value="Chromosome 2"/>
</dbReference>
<evidence type="ECO:0000313" key="1">
    <source>
        <dbReference type="EMBL" id="KAI8566140.1"/>
    </source>
</evidence>
<evidence type="ECO:0000313" key="2">
    <source>
        <dbReference type="Proteomes" id="UP001062846"/>
    </source>
</evidence>
<gene>
    <name evidence="1" type="ORF">RHMOL_Rhmol02G0016400</name>
</gene>